<reference evidence="1" key="1">
    <citation type="submission" date="2021-03" db="EMBL/GenBank/DDBJ databases">
        <authorList>
            <person name="Bekaert M."/>
        </authorList>
    </citation>
    <scope>NUCLEOTIDE SEQUENCE</scope>
</reference>
<proteinExistence type="predicted"/>
<comment type="caution">
    <text evidence="1">The sequence shown here is derived from an EMBL/GenBank/DDBJ whole genome shotgun (WGS) entry which is preliminary data.</text>
</comment>
<dbReference type="OrthoDB" id="6153129at2759"/>
<organism evidence="1 2">
    <name type="scientific">Mytilus edulis</name>
    <name type="common">Blue mussel</name>
    <dbReference type="NCBI Taxonomy" id="6550"/>
    <lineage>
        <taxon>Eukaryota</taxon>
        <taxon>Metazoa</taxon>
        <taxon>Spiralia</taxon>
        <taxon>Lophotrochozoa</taxon>
        <taxon>Mollusca</taxon>
        <taxon>Bivalvia</taxon>
        <taxon>Autobranchia</taxon>
        <taxon>Pteriomorphia</taxon>
        <taxon>Mytilida</taxon>
        <taxon>Mytiloidea</taxon>
        <taxon>Mytilidae</taxon>
        <taxon>Mytilinae</taxon>
        <taxon>Mytilus</taxon>
    </lineage>
</organism>
<protein>
    <submittedName>
        <fullName evidence="1">Uncharacterized protein</fullName>
    </submittedName>
</protein>
<name>A0A8S3QTC4_MYTED</name>
<dbReference type="Gene3D" id="3.40.960.10">
    <property type="entry name" value="VSR Endonuclease"/>
    <property type="match status" value="1"/>
</dbReference>
<dbReference type="PANTHER" id="PTHR33206">
    <property type="entry name" value="PROTEIN CBG10425"/>
    <property type="match status" value="1"/>
</dbReference>
<dbReference type="GO" id="GO:0006281">
    <property type="term" value="P:DNA repair"/>
    <property type="evidence" value="ECO:0007669"/>
    <property type="project" value="UniProtKB-ARBA"/>
</dbReference>
<evidence type="ECO:0000313" key="1">
    <source>
        <dbReference type="EMBL" id="CAG2196396.1"/>
    </source>
</evidence>
<dbReference type="InterPro" id="IPR043502">
    <property type="entry name" value="DNA/RNA_pol_sf"/>
</dbReference>
<dbReference type="InterPro" id="IPR011335">
    <property type="entry name" value="Restrct_endonuc-II-like"/>
</dbReference>
<dbReference type="AlphaFoldDB" id="A0A8S3QTC4"/>
<dbReference type="SUPFAM" id="SSF56672">
    <property type="entry name" value="DNA/RNA polymerases"/>
    <property type="match status" value="1"/>
</dbReference>
<evidence type="ECO:0000313" key="2">
    <source>
        <dbReference type="Proteomes" id="UP000683360"/>
    </source>
</evidence>
<dbReference type="EMBL" id="CAJPWZ010000558">
    <property type="protein sequence ID" value="CAG2196396.1"/>
    <property type="molecule type" value="Genomic_DNA"/>
</dbReference>
<accession>A0A8S3QTC4</accession>
<sequence length="644" mass="75014">MPTGPFTRRRLEDGFKPQKRDKYTMMYDWMEFLNHTQGLHIQHKLNIGKEKEIGPYPVDGYDSETNTVYQFHGCYWHGHSCWLTKTSRTRNGTRNDRSSTTKTVNTTVSIWAQGYTVIEMWECQFRNNLRRDAKLKSFCDARKPPTPQRSLTENEILEAVITNCLYGMVECDIRVPDKWSSCFQHPTMTPYQYFAEMSPLFCTTDVPFDLIGDHMQDHVRRFELSEKPRRLLVGGMRARQMLIATPLLKWYLEHGMLVTKIYQVVEFKPQRCFRDFVNVVSDNRRLGDADPDKAIIAETSKLEGNSAYGGTIMDQEKFQSVTYVQGEGRVMLEANKPQFKKLTTLLEQDEYFEVEKSKDELKINLPIQIGFFILQYAKLRMLQFYYDFLDVYVDRSDFEYCEMDTDSAYMALSGPDLTSVVRPEMREAYKHALTACCQDDVDPEWFPRICCSKHAKYDKRTPGLFKVEFIGDVIIGLSKTYIVQKNRLVNTTSTTMTASKLLRRAKKLPAKRLIHRPRLLREVKFSSKGVTKRRVKAPMTTFRHVLNTQRVGNGTLKGFRARNNGISTYQQTRNGFSYFYCKRRVLEDGVSTVPLDLELCPVPMEIDESETPMEVDETITEVDLDDNDRYLIHLLKTNFESDSE</sequence>
<dbReference type="SUPFAM" id="SSF52980">
    <property type="entry name" value="Restriction endonuclease-like"/>
    <property type="match status" value="1"/>
</dbReference>
<gene>
    <name evidence="1" type="ORF">MEDL_11297</name>
</gene>
<dbReference type="Proteomes" id="UP000683360">
    <property type="component" value="Unassembled WGS sequence"/>
</dbReference>
<keyword evidence="2" id="KW-1185">Reference proteome</keyword>
<dbReference type="PANTHER" id="PTHR33206:SF1">
    <property type="entry name" value="DNA-DIRECTED DNA POLYMERASE"/>
    <property type="match status" value="1"/>
</dbReference>